<accession>A0A453L8Y5</accession>
<reference evidence="1" key="4">
    <citation type="submission" date="2019-03" db="UniProtKB">
        <authorList>
            <consortium name="EnsemblPlants"/>
        </authorList>
    </citation>
    <scope>IDENTIFICATION</scope>
</reference>
<evidence type="ECO:0000313" key="2">
    <source>
        <dbReference type="Proteomes" id="UP000015105"/>
    </source>
</evidence>
<evidence type="ECO:0000313" key="1">
    <source>
        <dbReference type="EnsemblPlants" id="AET5Gv20676700.4"/>
    </source>
</evidence>
<name>A0A453L8Y5_AEGTS</name>
<organism evidence="1 2">
    <name type="scientific">Aegilops tauschii subsp. strangulata</name>
    <name type="common">Goatgrass</name>
    <dbReference type="NCBI Taxonomy" id="200361"/>
    <lineage>
        <taxon>Eukaryota</taxon>
        <taxon>Viridiplantae</taxon>
        <taxon>Streptophyta</taxon>
        <taxon>Embryophyta</taxon>
        <taxon>Tracheophyta</taxon>
        <taxon>Spermatophyta</taxon>
        <taxon>Magnoliopsida</taxon>
        <taxon>Liliopsida</taxon>
        <taxon>Poales</taxon>
        <taxon>Poaceae</taxon>
        <taxon>BOP clade</taxon>
        <taxon>Pooideae</taxon>
        <taxon>Triticodae</taxon>
        <taxon>Triticeae</taxon>
        <taxon>Triticinae</taxon>
        <taxon>Aegilops</taxon>
    </lineage>
</organism>
<reference evidence="2" key="1">
    <citation type="journal article" date="2014" name="Science">
        <title>Ancient hybridizations among the ancestral genomes of bread wheat.</title>
        <authorList>
            <consortium name="International Wheat Genome Sequencing Consortium,"/>
            <person name="Marcussen T."/>
            <person name="Sandve S.R."/>
            <person name="Heier L."/>
            <person name="Spannagl M."/>
            <person name="Pfeifer M."/>
            <person name="Jakobsen K.S."/>
            <person name="Wulff B.B."/>
            <person name="Steuernagel B."/>
            <person name="Mayer K.F."/>
            <person name="Olsen O.A."/>
        </authorList>
    </citation>
    <scope>NUCLEOTIDE SEQUENCE [LARGE SCALE GENOMIC DNA]</scope>
    <source>
        <strain evidence="2">cv. AL8/78</strain>
    </source>
</reference>
<dbReference type="Proteomes" id="UP000015105">
    <property type="component" value="Chromosome 5D"/>
</dbReference>
<sequence>MTPKHCQIYYCYYGQHLDFVTYSLRPLKSVLPTLLEGQIILKFDRVYAKTYQCL</sequence>
<reference evidence="1" key="3">
    <citation type="journal article" date="2017" name="Nature">
        <title>Genome sequence of the progenitor of the wheat D genome Aegilops tauschii.</title>
        <authorList>
            <person name="Luo M.C."/>
            <person name="Gu Y.Q."/>
            <person name="Puiu D."/>
            <person name="Wang H."/>
            <person name="Twardziok S.O."/>
            <person name="Deal K.R."/>
            <person name="Huo N."/>
            <person name="Zhu T."/>
            <person name="Wang L."/>
            <person name="Wang Y."/>
            <person name="McGuire P.E."/>
            <person name="Liu S."/>
            <person name="Long H."/>
            <person name="Ramasamy R.K."/>
            <person name="Rodriguez J.C."/>
            <person name="Van S.L."/>
            <person name="Yuan L."/>
            <person name="Wang Z."/>
            <person name="Xia Z."/>
            <person name="Xiao L."/>
            <person name="Anderson O.D."/>
            <person name="Ouyang S."/>
            <person name="Liang Y."/>
            <person name="Zimin A.V."/>
            <person name="Pertea G."/>
            <person name="Qi P."/>
            <person name="Bennetzen J.L."/>
            <person name="Dai X."/>
            <person name="Dawson M.W."/>
            <person name="Muller H.G."/>
            <person name="Kugler K."/>
            <person name="Rivarola-Duarte L."/>
            <person name="Spannagl M."/>
            <person name="Mayer K.F.X."/>
            <person name="Lu F.H."/>
            <person name="Bevan M.W."/>
            <person name="Leroy P."/>
            <person name="Li P."/>
            <person name="You F.M."/>
            <person name="Sun Q."/>
            <person name="Liu Z."/>
            <person name="Lyons E."/>
            <person name="Wicker T."/>
            <person name="Salzberg S.L."/>
            <person name="Devos K.M."/>
            <person name="Dvorak J."/>
        </authorList>
    </citation>
    <scope>NUCLEOTIDE SEQUENCE [LARGE SCALE GENOMIC DNA]</scope>
    <source>
        <strain evidence="1">cv. AL8/78</strain>
    </source>
</reference>
<protein>
    <submittedName>
        <fullName evidence="1">Uncharacterized protein</fullName>
    </submittedName>
</protein>
<dbReference type="EnsemblPlants" id="AET5Gv20676700.4">
    <property type="protein sequence ID" value="AET5Gv20676700.4"/>
    <property type="gene ID" value="AET5Gv20676700"/>
</dbReference>
<reference evidence="1" key="5">
    <citation type="journal article" date="2021" name="G3 (Bethesda)">
        <title>Aegilops tauschii genome assembly Aet v5.0 features greater sequence contiguity and improved annotation.</title>
        <authorList>
            <person name="Wang L."/>
            <person name="Zhu T."/>
            <person name="Rodriguez J.C."/>
            <person name="Deal K.R."/>
            <person name="Dubcovsky J."/>
            <person name="McGuire P.E."/>
            <person name="Lux T."/>
            <person name="Spannagl M."/>
            <person name="Mayer K.F.X."/>
            <person name="Baldrich P."/>
            <person name="Meyers B.C."/>
            <person name="Huo N."/>
            <person name="Gu Y.Q."/>
            <person name="Zhou H."/>
            <person name="Devos K.M."/>
            <person name="Bennetzen J.L."/>
            <person name="Unver T."/>
            <person name="Budak H."/>
            <person name="Gulick P.J."/>
            <person name="Galiba G."/>
            <person name="Kalapos B."/>
            <person name="Nelson D.R."/>
            <person name="Li P."/>
            <person name="You F.M."/>
            <person name="Luo M.C."/>
            <person name="Dvorak J."/>
        </authorList>
    </citation>
    <scope>NUCLEOTIDE SEQUENCE [LARGE SCALE GENOMIC DNA]</scope>
    <source>
        <strain evidence="1">cv. AL8/78</strain>
    </source>
</reference>
<dbReference type="Gramene" id="AET5Gv20676700.4">
    <property type="protein sequence ID" value="AET5Gv20676700.4"/>
    <property type="gene ID" value="AET5Gv20676700"/>
</dbReference>
<proteinExistence type="predicted"/>
<dbReference type="AlphaFoldDB" id="A0A453L8Y5"/>
<reference evidence="2" key="2">
    <citation type="journal article" date="2017" name="Nat. Plants">
        <title>The Aegilops tauschii genome reveals multiple impacts of transposons.</title>
        <authorList>
            <person name="Zhao G."/>
            <person name="Zou C."/>
            <person name="Li K."/>
            <person name="Wang K."/>
            <person name="Li T."/>
            <person name="Gao L."/>
            <person name="Zhang X."/>
            <person name="Wang H."/>
            <person name="Yang Z."/>
            <person name="Liu X."/>
            <person name="Jiang W."/>
            <person name="Mao L."/>
            <person name="Kong X."/>
            <person name="Jiao Y."/>
            <person name="Jia J."/>
        </authorList>
    </citation>
    <scope>NUCLEOTIDE SEQUENCE [LARGE SCALE GENOMIC DNA]</scope>
    <source>
        <strain evidence="2">cv. AL8/78</strain>
    </source>
</reference>
<keyword evidence="2" id="KW-1185">Reference proteome</keyword>